<feature type="signal peptide" evidence="1">
    <location>
        <begin position="1"/>
        <end position="28"/>
    </location>
</feature>
<protein>
    <submittedName>
        <fullName evidence="2">Uncharacterized protein</fullName>
    </submittedName>
</protein>
<feature type="chain" id="PRO_5045568184" evidence="1">
    <location>
        <begin position="29"/>
        <end position="141"/>
    </location>
</feature>
<evidence type="ECO:0000313" key="2">
    <source>
        <dbReference type="EMBL" id="MDO1449891.1"/>
    </source>
</evidence>
<evidence type="ECO:0000313" key="3">
    <source>
        <dbReference type="Proteomes" id="UP001168528"/>
    </source>
</evidence>
<keyword evidence="3" id="KW-1185">Reference proteome</keyword>
<reference evidence="2" key="1">
    <citation type="submission" date="2023-07" db="EMBL/GenBank/DDBJ databases">
        <title>The genome sequence of Rhodocytophaga aerolata KACC 12507.</title>
        <authorList>
            <person name="Zhang X."/>
        </authorList>
    </citation>
    <scope>NUCLEOTIDE SEQUENCE</scope>
    <source>
        <strain evidence="2">KACC 12507</strain>
    </source>
</reference>
<dbReference type="EMBL" id="JAUKPO010000023">
    <property type="protein sequence ID" value="MDO1449891.1"/>
    <property type="molecule type" value="Genomic_DNA"/>
</dbReference>
<name>A0ABT8RDW8_9BACT</name>
<dbReference type="RefSeq" id="WP_302040694.1">
    <property type="nucleotide sequence ID" value="NZ_JAUKPO010000023.1"/>
</dbReference>
<comment type="caution">
    <text evidence="2">The sequence shown here is derived from an EMBL/GenBank/DDBJ whole genome shotgun (WGS) entry which is preliminary data.</text>
</comment>
<gene>
    <name evidence="2" type="ORF">Q0590_26665</name>
</gene>
<evidence type="ECO:0000256" key="1">
    <source>
        <dbReference type="SAM" id="SignalP"/>
    </source>
</evidence>
<proteinExistence type="predicted"/>
<keyword evidence="1" id="KW-0732">Signal</keyword>
<accession>A0ABT8RDW8</accession>
<sequence length="141" mass="16196">MTTQLLFSYKKIIYTLLVCLLSSFPSFSQPSTHASSDSILITIFLKHQQDKSLDSLRKIQQQNKFLERFPPKSARVVSWYVMMGIGQVVTVKIPAAQLRTLNLSIEQGAWGAFATEFYPTYDFIPVWQEELSKQKKDGTRK</sequence>
<dbReference type="Proteomes" id="UP001168528">
    <property type="component" value="Unassembled WGS sequence"/>
</dbReference>
<organism evidence="2 3">
    <name type="scientific">Rhodocytophaga aerolata</name>
    <dbReference type="NCBI Taxonomy" id="455078"/>
    <lineage>
        <taxon>Bacteria</taxon>
        <taxon>Pseudomonadati</taxon>
        <taxon>Bacteroidota</taxon>
        <taxon>Cytophagia</taxon>
        <taxon>Cytophagales</taxon>
        <taxon>Rhodocytophagaceae</taxon>
        <taxon>Rhodocytophaga</taxon>
    </lineage>
</organism>